<evidence type="ECO:0000256" key="20">
    <source>
        <dbReference type="PROSITE-ProRule" id="PRU00282"/>
    </source>
</evidence>
<dbReference type="PROSITE" id="PS50920">
    <property type="entry name" value="SOLCAR"/>
    <property type="match status" value="3"/>
</dbReference>
<evidence type="ECO:0000256" key="9">
    <source>
        <dbReference type="ARBA" id="ARBA00023136"/>
    </source>
</evidence>
<keyword evidence="8" id="KW-0496">Mitochondrion</keyword>
<feature type="repeat" description="Solcar" evidence="20">
    <location>
        <begin position="208"/>
        <end position="297"/>
    </location>
</feature>
<evidence type="ECO:0000256" key="2">
    <source>
        <dbReference type="ARBA" id="ARBA00006375"/>
    </source>
</evidence>
<evidence type="ECO:0000256" key="1">
    <source>
        <dbReference type="ARBA" id="ARBA00004448"/>
    </source>
</evidence>
<dbReference type="InterPro" id="IPR023395">
    <property type="entry name" value="MCP_dom_sf"/>
</dbReference>
<dbReference type="InterPro" id="IPR051752">
    <property type="entry name" value="Mito_2-oxodicarb_carrier"/>
</dbReference>
<name>A0A7R9P6J8_TIMCA</name>
<evidence type="ECO:0000256" key="16">
    <source>
        <dbReference type="ARBA" id="ARBA00048303"/>
    </source>
</evidence>
<evidence type="ECO:0000256" key="15">
    <source>
        <dbReference type="ARBA" id="ARBA00048003"/>
    </source>
</evidence>
<evidence type="ECO:0000256" key="17">
    <source>
        <dbReference type="ARBA" id="ARBA00048581"/>
    </source>
</evidence>
<comment type="catalytic activity">
    <reaction evidence="10">
        <text>2-oxoadipate(in) + 2-oxoglutarate(out) = 2-oxoadipate(out) + 2-oxoglutarate(in)</text>
        <dbReference type="Rhea" id="RHEA:71739"/>
        <dbReference type="ChEBI" id="CHEBI:16810"/>
        <dbReference type="ChEBI" id="CHEBI:57499"/>
    </reaction>
</comment>
<keyword evidence="5" id="KW-0677">Repeat</keyword>
<evidence type="ECO:0000256" key="13">
    <source>
        <dbReference type="ARBA" id="ARBA00046087"/>
    </source>
</evidence>
<evidence type="ECO:0000256" key="14">
    <source>
        <dbReference type="ARBA" id="ARBA00047537"/>
    </source>
</evidence>
<keyword evidence="6" id="KW-0999">Mitochondrion inner membrane</keyword>
<evidence type="ECO:0000256" key="5">
    <source>
        <dbReference type="ARBA" id="ARBA00022737"/>
    </source>
</evidence>
<dbReference type="SUPFAM" id="SSF103506">
    <property type="entry name" value="Mitochondrial carrier"/>
    <property type="match status" value="1"/>
</dbReference>
<comment type="catalytic activity">
    <reaction evidence="17">
        <text>2-oxoheptanedioate(in) + 2-oxoglutarate(out) = 2-oxoheptanedioate(out) + 2-oxoglutarate(in)</text>
        <dbReference type="Rhea" id="RHEA:71755"/>
        <dbReference type="ChEBI" id="CHEBI:16810"/>
        <dbReference type="ChEBI" id="CHEBI:72701"/>
    </reaction>
</comment>
<evidence type="ECO:0000256" key="12">
    <source>
        <dbReference type="ARBA" id="ARBA00041874"/>
    </source>
</evidence>
<dbReference type="EMBL" id="OE180594">
    <property type="protein sequence ID" value="CAD7571595.1"/>
    <property type="molecule type" value="Genomic_DNA"/>
</dbReference>
<evidence type="ECO:0000256" key="8">
    <source>
        <dbReference type="ARBA" id="ARBA00023128"/>
    </source>
</evidence>
<gene>
    <name evidence="22" type="ORF">TCMB3V08_LOCUS4265</name>
</gene>
<keyword evidence="7" id="KW-1133">Transmembrane helix</keyword>
<evidence type="ECO:0000256" key="6">
    <source>
        <dbReference type="ARBA" id="ARBA00022792"/>
    </source>
</evidence>
<evidence type="ECO:0000256" key="18">
    <source>
        <dbReference type="ARBA" id="ARBA00048920"/>
    </source>
</evidence>
<comment type="subcellular location">
    <subcellularLocation>
        <location evidence="1">Mitochondrion inner membrane</location>
        <topology evidence="1">Multi-pass membrane protein</topology>
    </subcellularLocation>
</comment>
<comment type="catalytic activity">
    <reaction evidence="16">
        <text>L-2-aminoadipate(in) + 2-oxoglutarate(out) = L-2-aminoadipate(out) + 2-oxoglutarate(in)</text>
        <dbReference type="Rhea" id="RHEA:71747"/>
        <dbReference type="ChEBI" id="CHEBI:16810"/>
        <dbReference type="ChEBI" id="CHEBI:58672"/>
    </reaction>
</comment>
<dbReference type="PANTHER" id="PTHR46356:SF1">
    <property type="entry name" value="MITOCHONDRIAL 2-OXODICARBOXYLATE CARRIER"/>
    <property type="match status" value="1"/>
</dbReference>
<evidence type="ECO:0000256" key="11">
    <source>
        <dbReference type="ARBA" id="ARBA00039747"/>
    </source>
</evidence>
<reference evidence="22" key="1">
    <citation type="submission" date="2020-11" db="EMBL/GenBank/DDBJ databases">
        <authorList>
            <person name="Tran Van P."/>
        </authorList>
    </citation>
    <scope>NUCLEOTIDE SEQUENCE</scope>
</reference>
<evidence type="ECO:0000256" key="21">
    <source>
        <dbReference type="RuleBase" id="RU000488"/>
    </source>
</evidence>
<proteinExistence type="inferred from homology"/>
<evidence type="ECO:0000256" key="3">
    <source>
        <dbReference type="ARBA" id="ARBA00022448"/>
    </source>
</evidence>
<evidence type="ECO:0000256" key="4">
    <source>
        <dbReference type="ARBA" id="ARBA00022692"/>
    </source>
</evidence>
<comment type="catalytic activity">
    <reaction evidence="18">
        <text>glutarate(in) + 2-oxoglutarate(out) = glutarate(out) + 2-oxoglutarate(in)</text>
        <dbReference type="Rhea" id="RHEA:71751"/>
        <dbReference type="ChEBI" id="CHEBI:16810"/>
        <dbReference type="ChEBI" id="CHEBI:30921"/>
    </reaction>
</comment>
<feature type="repeat" description="Solcar" evidence="20">
    <location>
        <begin position="9"/>
        <end position="102"/>
    </location>
</feature>
<keyword evidence="9 20" id="KW-0472">Membrane</keyword>
<organism evidence="22">
    <name type="scientific">Timema californicum</name>
    <name type="common">California timema</name>
    <name type="synonym">Walking stick</name>
    <dbReference type="NCBI Taxonomy" id="61474"/>
    <lineage>
        <taxon>Eukaryota</taxon>
        <taxon>Metazoa</taxon>
        <taxon>Ecdysozoa</taxon>
        <taxon>Arthropoda</taxon>
        <taxon>Hexapoda</taxon>
        <taxon>Insecta</taxon>
        <taxon>Pterygota</taxon>
        <taxon>Neoptera</taxon>
        <taxon>Polyneoptera</taxon>
        <taxon>Phasmatodea</taxon>
        <taxon>Timematodea</taxon>
        <taxon>Timematoidea</taxon>
        <taxon>Timematidae</taxon>
        <taxon>Timema</taxon>
    </lineage>
</organism>
<sequence length="305" mass="33718">MGDGQKLLKQAAMQIGAGGSAGFVEVCIMHPLDLVKTRFQIQSSKVHVAGDPHYYTGVFDCMKKMYHSEGFFAFWKGVVPPVLVETPKRAVKFFTFEQYKRFFLFGSPTPTPLTFSLAGLGAGVTEAILVNPFEVVKVSLQANRSNLKEVPSTWAVTKKIISTQGLGFRGLNKGVTATIARNGVFNMVYFGFYHSVKGYLPEYEDPTQEFFRKVGIGFVSGTLASCINIPFDVAKSRIQGPQPVPGEIKYRSTLGSLVIVFKEEGWRALYKGLVPKVMRLGPGGAIMLVVYDYVHSYLVLKFPDN</sequence>
<comment type="similarity">
    <text evidence="2 21">Belongs to the mitochondrial carrier (TC 2.A.29) family.</text>
</comment>
<dbReference type="InterPro" id="IPR018108">
    <property type="entry name" value="MCP_transmembrane"/>
</dbReference>
<accession>A0A7R9P6J8</accession>
<evidence type="ECO:0000313" key="22">
    <source>
        <dbReference type="EMBL" id="CAD7571595.1"/>
    </source>
</evidence>
<dbReference type="GO" id="GO:0005743">
    <property type="term" value="C:mitochondrial inner membrane"/>
    <property type="evidence" value="ECO:0007669"/>
    <property type="project" value="UniProtKB-SubCell"/>
</dbReference>
<protein>
    <recommendedName>
        <fullName evidence="11">Mitochondrial 2-oxodicarboxylate carrier</fullName>
    </recommendedName>
    <alternativeName>
        <fullName evidence="12">Solute carrier family 25 member 21</fullName>
    </alternativeName>
</protein>
<feature type="repeat" description="Solcar" evidence="20">
    <location>
        <begin position="110"/>
        <end position="199"/>
    </location>
</feature>
<comment type="catalytic activity">
    <reaction evidence="15">
        <text>citrate(in) + 2-oxoglutarate(out) = citrate(out) + 2-oxoglutarate(in)</text>
        <dbReference type="Rhea" id="RHEA:71763"/>
        <dbReference type="ChEBI" id="CHEBI:16810"/>
        <dbReference type="ChEBI" id="CHEBI:16947"/>
    </reaction>
</comment>
<dbReference type="PANTHER" id="PTHR46356">
    <property type="entry name" value="MITOCHONDRIAL 2-OXODICARBOXYLATE CARRIER"/>
    <property type="match status" value="1"/>
</dbReference>
<keyword evidence="3 21" id="KW-0813">Transport</keyword>
<keyword evidence="4 20" id="KW-0812">Transmembrane</keyword>
<dbReference type="Gene3D" id="1.50.40.10">
    <property type="entry name" value="Mitochondrial carrier domain"/>
    <property type="match status" value="1"/>
</dbReference>
<dbReference type="Pfam" id="PF00153">
    <property type="entry name" value="Mito_carr"/>
    <property type="match status" value="3"/>
</dbReference>
<comment type="catalytic activity">
    <reaction evidence="19">
        <text>hexanedioate(in) + 2-oxoglutarate(out) = hexanedioate(out) + 2-oxoglutarate(in)</text>
        <dbReference type="Rhea" id="RHEA:71743"/>
        <dbReference type="ChEBI" id="CHEBI:16810"/>
        <dbReference type="ChEBI" id="CHEBI:17128"/>
    </reaction>
</comment>
<dbReference type="AlphaFoldDB" id="A0A7R9P6J8"/>
<evidence type="ECO:0000256" key="7">
    <source>
        <dbReference type="ARBA" id="ARBA00022989"/>
    </source>
</evidence>
<comment type="function">
    <text evidence="13">Transports dicarboxylates across the inner membranes of mitochondria by a counter-exchange mechanism. Can transport 2-oxoadipate (2-oxohexanedioate), 2-oxoglutarate, adipate (hexanedioate), glutarate, and to a lesser extent, pimelate (heptanedioate), 2-oxopimelate (2-oxoheptanedioate), 2-aminoadipate (2-aminohexanedioate), oxaloacetate, and citrate. Plays a central role in catabolism of lysine, hydroxylysine, and tryptophan, by transporting common metabolite intermediates (such as 2-oxoadipate) into the mitochondria, where it is converted into acetyl-CoA and can enter the citric acid (TCA) cycle.</text>
</comment>
<evidence type="ECO:0000256" key="19">
    <source>
        <dbReference type="ARBA" id="ARBA00048998"/>
    </source>
</evidence>
<comment type="catalytic activity">
    <reaction evidence="14">
        <text>heptanedioate(in) + 2-oxoglutarate(out) = heptanedioate(out) + 2-oxoglutarate(in)</text>
        <dbReference type="Rhea" id="RHEA:71759"/>
        <dbReference type="ChEBI" id="CHEBI:16810"/>
        <dbReference type="ChEBI" id="CHEBI:36165"/>
    </reaction>
</comment>
<evidence type="ECO:0000256" key="10">
    <source>
        <dbReference type="ARBA" id="ARBA00036018"/>
    </source>
</evidence>